<dbReference type="Proteomes" id="UP001199525">
    <property type="component" value="Unassembled WGS sequence"/>
</dbReference>
<gene>
    <name evidence="1" type="ORF">LC586_34555</name>
</gene>
<organism evidence="1 2">
    <name type="scientific">Nostoc favosum CHAB5714</name>
    <dbReference type="NCBI Taxonomy" id="2780399"/>
    <lineage>
        <taxon>Bacteria</taxon>
        <taxon>Bacillati</taxon>
        <taxon>Cyanobacteriota</taxon>
        <taxon>Cyanophyceae</taxon>
        <taxon>Nostocales</taxon>
        <taxon>Nostocaceae</taxon>
        <taxon>Nostoc</taxon>
        <taxon>Nostoc favosum</taxon>
    </lineage>
</organism>
<proteinExistence type="predicted"/>
<sequence>METHSHGAIRLLSFAASGARASMRACRRAIVRIMLKSGSDASKGGLALINIIFDSPSFWLWLLVGIISIQTQNCANGPNKSFSDRFQ</sequence>
<protein>
    <submittedName>
        <fullName evidence="1">Uncharacterized protein</fullName>
    </submittedName>
</protein>
<dbReference type="EMBL" id="JAIVFQ010000111">
    <property type="protein sequence ID" value="MCC5604153.1"/>
    <property type="molecule type" value="Genomic_DNA"/>
</dbReference>
<reference evidence="1 2" key="1">
    <citation type="journal article" date="2021" name="Microorganisms">
        <title>Genome Evolution of Filamentous Cyanobacterium Nostoc Species: From Facultative Symbiosis to Free Living.</title>
        <authorList>
            <person name="Huo D."/>
            <person name="Li H."/>
            <person name="Cai F."/>
            <person name="Guo X."/>
            <person name="Qiao Z."/>
            <person name="Wang W."/>
            <person name="Yu G."/>
            <person name="Li R."/>
        </authorList>
    </citation>
    <scope>NUCLEOTIDE SEQUENCE [LARGE SCALE GENOMIC DNA]</scope>
    <source>
        <strain evidence="1 2">CHAB 5714</strain>
    </source>
</reference>
<comment type="caution">
    <text evidence="1">The sequence shown here is derived from an EMBL/GenBank/DDBJ whole genome shotgun (WGS) entry which is preliminary data.</text>
</comment>
<evidence type="ECO:0000313" key="1">
    <source>
        <dbReference type="EMBL" id="MCC5604153.1"/>
    </source>
</evidence>
<accession>A0ABS8IK51</accession>
<evidence type="ECO:0000313" key="2">
    <source>
        <dbReference type="Proteomes" id="UP001199525"/>
    </source>
</evidence>
<keyword evidence="2" id="KW-1185">Reference proteome</keyword>
<name>A0ABS8IK51_9NOSO</name>